<evidence type="ECO:0000256" key="2">
    <source>
        <dbReference type="ARBA" id="ARBA00005407"/>
    </source>
</evidence>
<dbReference type="PANTHER" id="PTHR13165:SF0">
    <property type="entry name" value="SERRATE RNA EFFECTOR MOLECULE HOMOLOG"/>
    <property type="match status" value="1"/>
</dbReference>
<dbReference type="Proteomes" id="UP001356427">
    <property type="component" value="Unassembled WGS sequence"/>
</dbReference>
<evidence type="ECO:0000256" key="4">
    <source>
        <dbReference type="SAM" id="MobiDB-lite"/>
    </source>
</evidence>
<dbReference type="PANTHER" id="PTHR13165">
    <property type="entry name" value="ARSENITE-RESISTANCE PROTEIN 2"/>
    <property type="match status" value="1"/>
</dbReference>
<evidence type="ECO:0000256" key="3">
    <source>
        <dbReference type="ARBA" id="ARBA00023242"/>
    </source>
</evidence>
<sequence>MQRMAARRGTQPRSLWRGMTHWSRCWTVFSSTCVLSIPLTTTNNCEYPSEDEMPNRCGNDPCAWANPSQPHHTREVLEWQKTFEERLSPLFSVKEKLSEEEAGKMGRKDPEHEVEKFVLANTQELGKDKWLCPLSGKKFKVCLFVRKHILNKHGDKIDEVKKEVVFFQQLSHGCQATFPPRDEAPSSARARTRSSLSRHALPSPGPHGLWSRPASSSCHGLRSTGGGRGNYDNFRGQGGGYPGKPRNNRMSRGDPRNIIEYRDLDAPDDMDFFLDYPFTYFNLFCF</sequence>
<evidence type="ECO:0000256" key="1">
    <source>
        <dbReference type="ARBA" id="ARBA00004123"/>
    </source>
</evidence>
<comment type="caution">
    <text evidence="6">The sequence shown here is derived from an EMBL/GenBank/DDBJ whole genome shotgun (WGS) entry which is preliminary data.</text>
</comment>
<keyword evidence="3" id="KW-0539">Nucleus</keyword>
<evidence type="ECO:0000313" key="7">
    <source>
        <dbReference type="Proteomes" id="UP001356427"/>
    </source>
</evidence>
<accession>A0AAN8QYP3</accession>
<dbReference type="Pfam" id="PF04959">
    <property type="entry name" value="ARS2"/>
    <property type="match status" value="1"/>
</dbReference>
<proteinExistence type="inferred from homology"/>
<dbReference type="InterPro" id="IPR007042">
    <property type="entry name" value="SERRATE/Ars2_C"/>
</dbReference>
<protein>
    <recommendedName>
        <fullName evidence="5">SERRATE/Ars2 C-terminal domain-containing protein</fullName>
    </recommendedName>
</protein>
<feature type="compositionally biased region" description="Low complexity" evidence="4">
    <location>
        <begin position="185"/>
        <end position="200"/>
    </location>
</feature>
<comment type="subcellular location">
    <subcellularLocation>
        <location evidence="1">Nucleus</location>
    </subcellularLocation>
</comment>
<evidence type="ECO:0000259" key="5">
    <source>
        <dbReference type="Pfam" id="PF04959"/>
    </source>
</evidence>
<keyword evidence="7" id="KW-1185">Reference proteome</keyword>
<reference evidence="6 7" key="1">
    <citation type="submission" date="2021-04" db="EMBL/GenBank/DDBJ databases">
        <authorList>
            <person name="De Guttry C."/>
            <person name="Zahm M."/>
            <person name="Klopp C."/>
            <person name="Cabau C."/>
            <person name="Louis A."/>
            <person name="Berthelot C."/>
            <person name="Parey E."/>
            <person name="Roest Crollius H."/>
            <person name="Montfort J."/>
            <person name="Robinson-Rechavi M."/>
            <person name="Bucao C."/>
            <person name="Bouchez O."/>
            <person name="Gislard M."/>
            <person name="Lluch J."/>
            <person name="Milhes M."/>
            <person name="Lampietro C."/>
            <person name="Lopez Roques C."/>
            <person name="Donnadieu C."/>
            <person name="Braasch I."/>
            <person name="Desvignes T."/>
            <person name="Postlethwait J."/>
            <person name="Bobe J."/>
            <person name="Wedekind C."/>
            <person name="Guiguen Y."/>
        </authorList>
    </citation>
    <scope>NUCLEOTIDE SEQUENCE [LARGE SCALE GENOMIC DNA]</scope>
    <source>
        <strain evidence="6">Cs_M1</strain>
        <tissue evidence="6">Blood</tissue>
    </source>
</reference>
<evidence type="ECO:0000313" key="6">
    <source>
        <dbReference type="EMBL" id="KAK6317091.1"/>
    </source>
</evidence>
<dbReference type="GO" id="GO:0031053">
    <property type="term" value="P:primary miRNA processing"/>
    <property type="evidence" value="ECO:0007669"/>
    <property type="project" value="TreeGrafter"/>
</dbReference>
<feature type="region of interest" description="Disordered" evidence="4">
    <location>
        <begin position="176"/>
        <end position="254"/>
    </location>
</feature>
<feature type="domain" description="SERRATE/Ars2 C-terminal" evidence="5">
    <location>
        <begin position="72"/>
        <end position="247"/>
    </location>
</feature>
<dbReference type="GO" id="GO:0016604">
    <property type="term" value="C:nuclear body"/>
    <property type="evidence" value="ECO:0007669"/>
    <property type="project" value="TreeGrafter"/>
</dbReference>
<organism evidence="6 7">
    <name type="scientific">Coregonus suidteri</name>
    <dbReference type="NCBI Taxonomy" id="861788"/>
    <lineage>
        <taxon>Eukaryota</taxon>
        <taxon>Metazoa</taxon>
        <taxon>Chordata</taxon>
        <taxon>Craniata</taxon>
        <taxon>Vertebrata</taxon>
        <taxon>Euteleostomi</taxon>
        <taxon>Actinopterygii</taxon>
        <taxon>Neopterygii</taxon>
        <taxon>Teleostei</taxon>
        <taxon>Protacanthopterygii</taxon>
        <taxon>Salmoniformes</taxon>
        <taxon>Salmonidae</taxon>
        <taxon>Coregoninae</taxon>
        <taxon>Coregonus</taxon>
    </lineage>
</organism>
<dbReference type="InterPro" id="IPR039727">
    <property type="entry name" value="SE/Ars2"/>
</dbReference>
<dbReference type="EMBL" id="JAGTTL010000010">
    <property type="protein sequence ID" value="KAK6317091.1"/>
    <property type="molecule type" value="Genomic_DNA"/>
</dbReference>
<dbReference type="AlphaFoldDB" id="A0AAN8QYP3"/>
<gene>
    <name evidence="6" type="ORF">J4Q44_G00124910</name>
</gene>
<name>A0AAN8QYP3_9TELE</name>
<comment type="similarity">
    <text evidence="2">Belongs to the ARS2 family.</text>
</comment>